<dbReference type="PANTHER" id="PTHR46224">
    <property type="entry name" value="ANKYRIN REPEAT FAMILY PROTEIN"/>
    <property type="match status" value="1"/>
</dbReference>
<dbReference type="OrthoDB" id="4900122at2759"/>
<evidence type="ECO:0000313" key="2">
    <source>
        <dbReference type="EMBL" id="PNP46241.1"/>
    </source>
</evidence>
<dbReference type="PROSITE" id="PS50297">
    <property type="entry name" value="ANK_REP_REGION"/>
    <property type="match status" value="1"/>
</dbReference>
<accession>A0A2K0TL51</accession>
<name>A0A2K0TL51_9HYPO</name>
<dbReference type="PRINTS" id="PR01415">
    <property type="entry name" value="ANKYRIN"/>
</dbReference>
<dbReference type="PANTHER" id="PTHR46224:SF64">
    <property type="entry name" value="IQ MOTIF AND ANKYRIN REPEAT DOMAIN-CONTAINING PROTEIN 1"/>
    <property type="match status" value="1"/>
</dbReference>
<dbReference type="EMBL" id="MTYH01000016">
    <property type="protein sequence ID" value="PNP46241.1"/>
    <property type="molecule type" value="Genomic_DNA"/>
</dbReference>
<proteinExistence type="predicted"/>
<dbReference type="Pfam" id="PF12796">
    <property type="entry name" value="Ank_2"/>
    <property type="match status" value="3"/>
</dbReference>
<evidence type="ECO:0000256" key="1">
    <source>
        <dbReference type="PROSITE-ProRule" id="PRU00023"/>
    </source>
</evidence>
<dbReference type="InterPro" id="IPR051616">
    <property type="entry name" value="Cul2-RING_E3_ligase_SR"/>
</dbReference>
<evidence type="ECO:0000313" key="3">
    <source>
        <dbReference type="Proteomes" id="UP000236546"/>
    </source>
</evidence>
<dbReference type="Proteomes" id="UP000236546">
    <property type="component" value="Unassembled WGS sequence"/>
</dbReference>
<dbReference type="Gene3D" id="1.25.40.20">
    <property type="entry name" value="Ankyrin repeat-containing domain"/>
    <property type="match status" value="2"/>
</dbReference>
<protein>
    <submittedName>
        <fullName evidence="2">Uncharacterized protein</fullName>
    </submittedName>
</protein>
<organism evidence="2 3">
    <name type="scientific">Trichoderma gamsii</name>
    <dbReference type="NCBI Taxonomy" id="398673"/>
    <lineage>
        <taxon>Eukaryota</taxon>
        <taxon>Fungi</taxon>
        <taxon>Dikarya</taxon>
        <taxon>Ascomycota</taxon>
        <taxon>Pezizomycotina</taxon>
        <taxon>Sordariomycetes</taxon>
        <taxon>Hypocreomycetidae</taxon>
        <taxon>Hypocreales</taxon>
        <taxon>Hypocreaceae</taxon>
        <taxon>Trichoderma</taxon>
    </lineage>
</organism>
<comment type="caution">
    <text evidence="2">The sequence shown here is derived from an EMBL/GenBank/DDBJ whole genome shotgun (WGS) entry which is preliminary data.</text>
</comment>
<dbReference type="InterPro" id="IPR002110">
    <property type="entry name" value="Ankyrin_rpt"/>
</dbReference>
<dbReference type="InterPro" id="IPR036770">
    <property type="entry name" value="Ankyrin_rpt-contain_sf"/>
</dbReference>
<gene>
    <name evidence="2" type="ORF">TGAMA5MH_02276</name>
</gene>
<dbReference type="AlphaFoldDB" id="A0A2K0TL51"/>
<feature type="repeat" description="ANK" evidence="1">
    <location>
        <begin position="18"/>
        <end position="50"/>
    </location>
</feature>
<reference evidence="2 3" key="1">
    <citation type="submission" date="2017-02" db="EMBL/GenBank/DDBJ databases">
        <title>Genomes of Trichoderma spp. with biocontrol activity.</title>
        <authorList>
            <person name="Gardiner D."/>
            <person name="Kazan K."/>
            <person name="Vos C."/>
            <person name="Harvey P."/>
        </authorList>
    </citation>
    <scope>NUCLEOTIDE SEQUENCE [LARGE SCALE GENOMIC DNA]</scope>
    <source>
        <strain evidence="2 3">A5MH</strain>
    </source>
</reference>
<dbReference type="PROSITE" id="PS50088">
    <property type="entry name" value="ANK_REPEAT"/>
    <property type="match status" value="1"/>
</dbReference>
<dbReference type="SUPFAM" id="SSF48403">
    <property type="entry name" value="Ankyrin repeat"/>
    <property type="match status" value="2"/>
</dbReference>
<sequence>MKLLLDNGAEIDQQGDTDWGTALHVACNKGTAETVRWLLDKGVDVNAECGRFATPLQAAVVEAAGAVWLYGDRKLEGPEIVKLLINRGAQVNQQGGEYGTALQAAYANWRRGNEELHRLLLEHGADASITGGKYGSVLAAACGNKDIHLEDVRLLLDCGADVNADGGEYGTALIAACTRWWVGDAAAGVQLLLDHGADINAEGGKYGTALAAACKADRSDSVSLLLERGADPRRQNCLAWHTAVRSTGTRAALILKLLLDHININHVHQEYGPALHAVIELWDLGAERSCNEWRQKACFLLESGADADIMAGKFGFALQAACAAKYEPDPRHYTDNYNYDIDHVSVKTKLLLELLPDINVNAQGGIFNTALQAAAYSGQTASIRLLLDKQADCNIRGGKYGSALNAAIISGWWDIVEILLKAGATPDCQLQETPDEEWLRRIREEDGRGAYERYMKFWEVQSASASTSKRP</sequence>
<keyword evidence="1" id="KW-0040">ANK repeat</keyword>
<dbReference type="SMART" id="SM00248">
    <property type="entry name" value="ANK"/>
    <property type="match status" value="9"/>
</dbReference>